<evidence type="ECO:0000313" key="7">
    <source>
        <dbReference type="EMBL" id="KAI5392869.1"/>
    </source>
</evidence>
<reference evidence="7 8" key="1">
    <citation type="journal article" date="2022" name="Nat. Genet.">
        <title>Improved pea reference genome and pan-genome highlight genomic features and evolutionary characteristics.</title>
        <authorList>
            <person name="Yang T."/>
            <person name="Liu R."/>
            <person name="Luo Y."/>
            <person name="Hu S."/>
            <person name="Wang D."/>
            <person name="Wang C."/>
            <person name="Pandey M.K."/>
            <person name="Ge S."/>
            <person name="Xu Q."/>
            <person name="Li N."/>
            <person name="Li G."/>
            <person name="Huang Y."/>
            <person name="Saxena R.K."/>
            <person name="Ji Y."/>
            <person name="Li M."/>
            <person name="Yan X."/>
            <person name="He Y."/>
            <person name="Liu Y."/>
            <person name="Wang X."/>
            <person name="Xiang C."/>
            <person name="Varshney R.K."/>
            <person name="Ding H."/>
            <person name="Gao S."/>
            <person name="Zong X."/>
        </authorList>
    </citation>
    <scope>NUCLEOTIDE SEQUENCE [LARGE SCALE GENOMIC DNA]</scope>
    <source>
        <strain evidence="7 8">cv. Zhongwan 6</strain>
    </source>
</reference>
<protein>
    <recommendedName>
        <fullName evidence="6">Ubiquitin-like protease family profile domain-containing protein</fullName>
    </recommendedName>
</protein>
<dbReference type="InterPro" id="IPR003653">
    <property type="entry name" value="Peptidase_C48_C"/>
</dbReference>
<evidence type="ECO:0000259" key="6">
    <source>
        <dbReference type="PROSITE" id="PS50600"/>
    </source>
</evidence>
<evidence type="ECO:0000256" key="5">
    <source>
        <dbReference type="SAM" id="MobiDB-lite"/>
    </source>
</evidence>
<keyword evidence="2" id="KW-0645">Protease</keyword>
<dbReference type="Pfam" id="PF02902">
    <property type="entry name" value="Peptidase_C48"/>
    <property type="match status" value="1"/>
</dbReference>
<evidence type="ECO:0000256" key="3">
    <source>
        <dbReference type="ARBA" id="ARBA00022801"/>
    </source>
</evidence>
<accession>A0A9D4W1H5</accession>
<feature type="region of interest" description="Disordered" evidence="5">
    <location>
        <begin position="457"/>
        <end position="509"/>
    </location>
</feature>
<dbReference type="InterPro" id="IPR029480">
    <property type="entry name" value="Transpos_assoc"/>
</dbReference>
<dbReference type="Proteomes" id="UP001058974">
    <property type="component" value="Chromosome 6"/>
</dbReference>
<feature type="domain" description="Ubiquitin-like protease family profile" evidence="6">
    <location>
        <begin position="552"/>
        <end position="724"/>
    </location>
</feature>
<sequence>MDKTWICADRMTKEYESGVAEFVKYAVQHAENPRRMHCPCLRCCYIGKKHWKNQGQLIEPNGHTLTSFIGALDVYWNNQGQLIEPNGHTLTSFIGALVRNEIPITCDDWRNKELNESKEKIWSEIKRCFNIEEERRGFCMKLAGKLLRGFRTFLSSKFLKDADGNFVDAELPKKYESLISAEEWEAFKSKRQDPVFQRISATNRERASSPAYPYRKGRVGYGRLEQSMLQKEESSETSLPAHVLWKEARVGKSGVPQEEVLHVYQKCEELSQSLSPDDTKGILSRALDVPEYSGRVRGKGFGVTPTSLSIKKGKAPSNRELHARLEAMQAELDALRREREASASTVYRDASDKESINCTFQPNIPEGISHCQLYLSSPYYRMVGKGKVHNVSGVLLHTRELPAGCLKVSVDIAVEPNAALPYPSDDSDATTVHEAVGSFVAWPTNLICVGYETPTKSKSKDNAIPRHTESTVSRKELQENEVSNASAQHKKEVSNASARVKSSGAKKTVARKKPTTKYRSCLRTFLEMTDIPTGGVRTVHMEVGIFGFDYDQMIGNEDFMQVFTHEEIGVTVVNTYIRFLYDKLMRPNGLDVSFGFLAPATVNLVLILSRPDTVTEYVLRILMDNKDAEKLFFIPFNTGGHWLLLAINPIREIVYYLDSLGNDWTTYPDMKVLIDTVLQAFRAQRDIQTSRRGANSITWIKVACPQQRNQIDCGYFMLRFMRDTLALDRLKIPTDYFEEFKCAFYTKDQVDEIKEEWCQFMLELNVCS</sequence>
<organism evidence="7 8">
    <name type="scientific">Pisum sativum</name>
    <name type="common">Garden pea</name>
    <name type="synonym">Lathyrus oleraceus</name>
    <dbReference type="NCBI Taxonomy" id="3888"/>
    <lineage>
        <taxon>Eukaryota</taxon>
        <taxon>Viridiplantae</taxon>
        <taxon>Streptophyta</taxon>
        <taxon>Embryophyta</taxon>
        <taxon>Tracheophyta</taxon>
        <taxon>Spermatophyta</taxon>
        <taxon>Magnoliopsida</taxon>
        <taxon>eudicotyledons</taxon>
        <taxon>Gunneridae</taxon>
        <taxon>Pentapetalae</taxon>
        <taxon>rosids</taxon>
        <taxon>fabids</taxon>
        <taxon>Fabales</taxon>
        <taxon>Fabaceae</taxon>
        <taxon>Papilionoideae</taxon>
        <taxon>50 kb inversion clade</taxon>
        <taxon>NPAAA clade</taxon>
        <taxon>Hologalegina</taxon>
        <taxon>IRL clade</taxon>
        <taxon>Fabeae</taxon>
        <taxon>Lathyrus</taxon>
    </lineage>
</organism>
<dbReference type="SUPFAM" id="SSF54001">
    <property type="entry name" value="Cysteine proteinases"/>
    <property type="match status" value="1"/>
</dbReference>
<gene>
    <name evidence="7" type="ORF">KIW84_060147</name>
</gene>
<dbReference type="PANTHER" id="PTHR33018:SF31">
    <property type="entry name" value="TRANSPOSASE, PTTA_EN_SPM, PLANT"/>
    <property type="match status" value="1"/>
</dbReference>
<evidence type="ECO:0000256" key="2">
    <source>
        <dbReference type="ARBA" id="ARBA00022670"/>
    </source>
</evidence>
<dbReference type="Gene3D" id="3.40.395.10">
    <property type="entry name" value="Adenoviral Proteinase, Chain A"/>
    <property type="match status" value="1"/>
</dbReference>
<dbReference type="AlphaFoldDB" id="A0A9D4W1H5"/>
<evidence type="ECO:0000313" key="8">
    <source>
        <dbReference type="Proteomes" id="UP001058974"/>
    </source>
</evidence>
<dbReference type="GO" id="GO:0008234">
    <property type="term" value="F:cysteine-type peptidase activity"/>
    <property type="evidence" value="ECO:0007669"/>
    <property type="project" value="InterPro"/>
</dbReference>
<dbReference type="GO" id="GO:0006508">
    <property type="term" value="P:proteolysis"/>
    <property type="evidence" value="ECO:0007669"/>
    <property type="project" value="UniProtKB-KW"/>
</dbReference>
<proteinExistence type="inferred from homology"/>
<comment type="similarity">
    <text evidence="1">Belongs to the peptidase C48 family.</text>
</comment>
<keyword evidence="4" id="KW-0175">Coiled coil</keyword>
<dbReference type="Gramene" id="Psat06G0014700-T1">
    <property type="protein sequence ID" value="KAI5392869.1"/>
    <property type="gene ID" value="KIW84_060147"/>
</dbReference>
<evidence type="ECO:0000256" key="4">
    <source>
        <dbReference type="SAM" id="Coils"/>
    </source>
</evidence>
<feature type="coiled-coil region" evidence="4">
    <location>
        <begin position="318"/>
        <end position="345"/>
    </location>
</feature>
<name>A0A9D4W1H5_PEA</name>
<keyword evidence="3" id="KW-0378">Hydrolase</keyword>
<dbReference type="PROSITE" id="PS50600">
    <property type="entry name" value="ULP_PROTEASE"/>
    <property type="match status" value="1"/>
</dbReference>
<evidence type="ECO:0000256" key="1">
    <source>
        <dbReference type="ARBA" id="ARBA00005234"/>
    </source>
</evidence>
<dbReference type="InterPro" id="IPR038765">
    <property type="entry name" value="Papain-like_cys_pep_sf"/>
</dbReference>
<keyword evidence="8" id="KW-1185">Reference proteome</keyword>
<dbReference type="Pfam" id="PF26133">
    <property type="entry name" value="DUF8039"/>
    <property type="match status" value="1"/>
</dbReference>
<dbReference type="EMBL" id="JAMSHJ010000006">
    <property type="protein sequence ID" value="KAI5392869.1"/>
    <property type="molecule type" value="Genomic_DNA"/>
</dbReference>
<dbReference type="Pfam" id="PF13963">
    <property type="entry name" value="Transpos_assoc"/>
    <property type="match status" value="1"/>
</dbReference>
<dbReference type="PANTHER" id="PTHR33018">
    <property type="entry name" value="OS10G0338966 PROTEIN-RELATED"/>
    <property type="match status" value="1"/>
</dbReference>
<feature type="compositionally biased region" description="Basic and acidic residues" evidence="5">
    <location>
        <begin position="458"/>
        <end position="478"/>
    </location>
</feature>
<dbReference type="InterPro" id="IPR058352">
    <property type="entry name" value="DUF8039"/>
</dbReference>
<comment type="caution">
    <text evidence="7">The sequence shown here is derived from an EMBL/GenBank/DDBJ whole genome shotgun (WGS) entry which is preliminary data.</text>
</comment>